<sequence length="306" mass="34821">MMGTKVLNILKSSLVSLLVLVFVPSTNAQSQPVEDFDILSEPVNLVLKNGRSLRGQAMDIENNSLVFEGASGAGEVEYTFSHEEISRLDFPGNELAVKANSYLNNGDPDSALPILDALYRQRVRFFRFMPPNEVAFFQKLSDTAYRTGDYYLAVGVARNVRPYVENPIIKRQLDDRELLAHYHLPLLEKTQSLADSWIAEWEPYSASALGWYVLGQLAFDREEFDNALWLSLKPVVFSSQFPMEYLDHCYALAIVAAVKIEDYTEAQRLLDEMQRRRMSWPTAPKLEPYLDYFDSIPEPKTESAKG</sequence>
<feature type="signal peptide" evidence="1">
    <location>
        <begin position="1"/>
        <end position="28"/>
    </location>
</feature>
<name>A0AAQ3LAN7_9BACT</name>
<evidence type="ECO:0008006" key="4">
    <source>
        <dbReference type="Google" id="ProtNLM"/>
    </source>
</evidence>
<dbReference type="RefSeq" id="WP_317834869.1">
    <property type="nucleotide sequence ID" value="NZ_CP136920.1"/>
</dbReference>
<protein>
    <recommendedName>
        <fullName evidence="4">Tetratricopeptide repeat protein</fullName>
    </recommendedName>
</protein>
<dbReference type="Proteomes" id="UP001304300">
    <property type="component" value="Chromosome"/>
</dbReference>
<evidence type="ECO:0000256" key="1">
    <source>
        <dbReference type="SAM" id="SignalP"/>
    </source>
</evidence>
<dbReference type="AlphaFoldDB" id="A0AAQ3LAN7"/>
<feature type="chain" id="PRO_5042983058" description="Tetratricopeptide repeat protein" evidence="1">
    <location>
        <begin position="29"/>
        <end position="306"/>
    </location>
</feature>
<dbReference type="EMBL" id="CP136920">
    <property type="protein sequence ID" value="WOO42350.1"/>
    <property type="molecule type" value="Genomic_DNA"/>
</dbReference>
<evidence type="ECO:0000313" key="3">
    <source>
        <dbReference type="Proteomes" id="UP001304300"/>
    </source>
</evidence>
<evidence type="ECO:0000313" key="2">
    <source>
        <dbReference type="EMBL" id="WOO42350.1"/>
    </source>
</evidence>
<organism evidence="2 3">
    <name type="scientific">Rubellicoccus peritrichatus</name>
    <dbReference type="NCBI Taxonomy" id="3080537"/>
    <lineage>
        <taxon>Bacteria</taxon>
        <taxon>Pseudomonadati</taxon>
        <taxon>Verrucomicrobiota</taxon>
        <taxon>Opitutia</taxon>
        <taxon>Puniceicoccales</taxon>
        <taxon>Cerasicoccaceae</taxon>
        <taxon>Rubellicoccus</taxon>
    </lineage>
</organism>
<keyword evidence="3" id="KW-1185">Reference proteome</keyword>
<dbReference type="KEGG" id="puo:RZN69_04555"/>
<keyword evidence="1" id="KW-0732">Signal</keyword>
<gene>
    <name evidence="2" type="ORF">RZN69_04555</name>
</gene>
<accession>A0AAQ3LAN7</accession>
<proteinExistence type="predicted"/>
<reference evidence="2 3" key="1">
    <citation type="submission" date="2023-10" db="EMBL/GenBank/DDBJ databases">
        <title>Rubellicoccus peritrichatus gen. nov., sp. nov., isolated from an algae of coral reef tank.</title>
        <authorList>
            <person name="Luo J."/>
        </authorList>
    </citation>
    <scope>NUCLEOTIDE SEQUENCE [LARGE SCALE GENOMIC DNA]</scope>
    <source>
        <strain evidence="2 3">CR14</strain>
    </source>
</reference>